<organism evidence="8 9">
    <name type="scientific">Papiliotrema laurentii</name>
    <name type="common">Cryptococcus laurentii</name>
    <dbReference type="NCBI Taxonomy" id="5418"/>
    <lineage>
        <taxon>Eukaryota</taxon>
        <taxon>Fungi</taxon>
        <taxon>Dikarya</taxon>
        <taxon>Basidiomycota</taxon>
        <taxon>Agaricomycotina</taxon>
        <taxon>Tremellomycetes</taxon>
        <taxon>Tremellales</taxon>
        <taxon>Rhynchogastremaceae</taxon>
        <taxon>Papiliotrema</taxon>
    </lineage>
</organism>
<dbReference type="Proteomes" id="UP001182556">
    <property type="component" value="Unassembled WGS sequence"/>
</dbReference>
<evidence type="ECO:0000256" key="6">
    <source>
        <dbReference type="ARBA" id="ARBA00039385"/>
    </source>
</evidence>
<evidence type="ECO:0000256" key="7">
    <source>
        <dbReference type="SAM" id="MobiDB-lite"/>
    </source>
</evidence>
<sequence>MSFGRPGGFGDAFKVSPPARGSFPLDHDGECKDAMMAHLKCLKANYGDAGKCRLESRRYLECRMDKGLMVRDDMANLGLGDVGTDKPVRYQTPQEVQPQQPATATTTATTGSPGATASQERI</sequence>
<comment type="similarity">
    <text evidence="5">Belongs to the COX19 family.</text>
</comment>
<dbReference type="PROSITE" id="PS51808">
    <property type="entry name" value="CHCH"/>
    <property type="match status" value="1"/>
</dbReference>
<dbReference type="PANTHER" id="PTHR21107">
    <property type="entry name" value="CYTOCHROME C OXIDASE ASSEMBLY PROTEIN COX19"/>
    <property type="match status" value="1"/>
</dbReference>
<dbReference type="GO" id="GO:0005758">
    <property type="term" value="C:mitochondrial intermembrane space"/>
    <property type="evidence" value="ECO:0007669"/>
    <property type="project" value="TreeGrafter"/>
</dbReference>
<evidence type="ECO:0000256" key="2">
    <source>
        <dbReference type="ARBA" id="ARBA00022490"/>
    </source>
</evidence>
<dbReference type="AlphaFoldDB" id="A0AAD9FQ47"/>
<evidence type="ECO:0000256" key="3">
    <source>
        <dbReference type="ARBA" id="ARBA00023157"/>
    </source>
</evidence>
<gene>
    <name evidence="8" type="ORF">DB88DRAFT_442576</name>
</gene>
<evidence type="ECO:0000256" key="4">
    <source>
        <dbReference type="ARBA" id="ARBA00037279"/>
    </source>
</evidence>
<dbReference type="InterPro" id="IPR051383">
    <property type="entry name" value="COX19"/>
</dbReference>
<name>A0AAD9FQ47_PAPLA</name>
<keyword evidence="9" id="KW-1185">Reference proteome</keyword>
<dbReference type="PANTHER" id="PTHR21107:SF2">
    <property type="entry name" value="CYTOCHROME C OXIDASE ASSEMBLY PROTEIN COX19"/>
    <property type="match status" value="1"/>
</dbReference>
<feature type="compositionally biased region" description="Low complexity" evidence="7">
    <location>
        <begin position="91"/>
        <end position="122"/>
    </location>
</feature>
<evidence type="ECO:0000256" key="5">
    <source>
        <dbReference type="ARBA" id="ARBA00038223"/>
    </source>
</evidence>
<proteinExistence type="inferred from homology"/>
<reference evidence="8" key="1">
    <citation type="submission" date="2023-02" db="EMBL/GenBank/DDBJ databases">
        <title>Identification and recombinant expression of a fungal hydrolase from Papiliotrema laurentii that hydrolyzes apple cutin and clears colloidal polyester polyurethane.</title>
        <authorList>
            <consortium name="DOE Joint Genome Institute"/>
            <person name="Roman V.A."/>
            <person name="Bojanowski C."/>
            <person name="Crable B.R."/>
            <person name="Wagner D.N."/>
            <person name="Hung C.S."/>
            <person name="Nadeau L.J."/>
            <person name="Schratz L."/>
            <person name="Haridas S."/>
            <person name="Pangilinan J."/>
            <person name="Lipzen A."/>
            <person name="Na H."/>
            <person name="Yan M."/>
            <person name="Ng V."/>
            <person name="Grigoriev I.V."/>
            <person name="Spatafora J.W."/>
            <person name="Barlow D."/>
            <person name="Biffinger J."/>
            <person name="Kelley-Loughnane N."/>
            <person name="Varaljay V.A."/>
            <person name="Crookes-Goodson W.J."/>
        </authorList>
    </citation>
    <scope>NUCLEOTIDE SEQUENCE</scope>
    <source>
        <strain evidence="8">5307AH</strain>
    </source>
</reference>
<comment type="subcellular location">
    <subcellularLocation>
        <location evidence="1">Cytoplasm</location>
    </subcellularLocation>
</comment>
<evidence type="ECO:0000313" key="9">
    <source>
        <dbReference type="Proteomes" id="UP001182556"/>
    </source>
</evidence>
<comment type="caution">
    <text evidence="8">The sequence shown here is derived from an EMBL/GenBank/DDBJ whole genome shotgun (WGS) entry which is preliminary data.</text>
</comment>
<accession>A0AAD9FQ47</accession>
<keyword evidence="2" id="KW-0963">Cytoplasm</keyword>
<protein>
    <recommendedName>
        <fullName evidence="6">Cytochrome c oxidase assembly protein COX19</fullName>
    </recommendedName>
</protein>
<dbReference type="InterPro" id="IPR009069">
    <property type="entry name" value="Cys_alpha_HP_mot_SF"/>
</dbReference>
<evidence type="ECO:0000313" key="8">
    <source>
        <dbReference type="EMBL" id="KAK1921657.1"/>
    </source>
</evidence>
<dbReference type="GO" id="GO:0033617">
    <property type="term" value="P:mitochondrial respiratory chain complex IV assembly"/>
    <property type="evidence" value="ECO:0007669"/>
    <property type="project" value="TreeGrafter"/>
</dbReference>
<dbReference type="EMBL" id="JAODAN010000010">
    <property type="protein sequence ID" value="KAK1921657.1"/>
    <property type="molecule type" value="Genomic_DNA"/>
</dbReference>
<keyword evidence="3" id="KW-1015">Disulfide bond</keyword>
<comment type="function">
    <text evidence="4">Required for the assembly of mitochondrial cytochrome c oxidase.</text>
</comment>
<evidence type="ECO:0000256" key="1">
    <source>
        <dbReference type="ARBA" id="ARBA00004496"/>
    </source>
</evidence>
<dbReference type="SUPFAM" id="SSF47072">
    <property type="entry name" value="Cysteine alpha-hairpin motif"/>
    <property type="match status" value="1"/>
</dbReference>
<feature type="region of interest" description="Disordered" evidence="7">
    <location>
        <begin position="80"/>
        <end position="122"/>
    </location>
</feature>